<dbReference type="GO" id="GO:0051287">
    <property type="term" value="F:NAD binding"/>
    <property type="evidence" value="ECO:0007669"/>
    <property type="project" value="InterPro"/>
</dbReference>
<dbReference type="InterPro" id="IPR036291">
    <property type="entry name" value="NAD(P)-bd_dom_sf"/>
</dbReference>
<dbReference type="EMBL" id="JACNJH010000207">
    <property type="protein sequence ID" value="MBC8362649.1"/>
    <property type="molecule type" value="Genomic_DNA"/>
</dbReference>
<sequence>MKPSAYLINTSRGPVIDERALLKALENRVISGAGLDVYEHEPELTPGLSALDNVILLPHIGSATVETRTKMAMMAAQNLLAGLKGETPPNCLNCADLCDNK</sequence>
<evidence type="ECO:0000256" key="1">
    <source>
        <dbReference type="ARBA" id="ARBA00023002"/>
    </source>
</evidence>
<name>A0A8J6TN56_9BACT</name>
<comment type="caution">
    <text evidence="4">The sequence shown here is derived from an EMBL/GenBank/DDBJ whole genome shotgun (WGS) entry which is preliminary data.</text>
</comment>
<gene>
    <name evidence="4" type="ORF">H8E23_14785</name>
</gene>
<evidence type="ECO:0000313" key="4">
    <source>
        <dbReference type="EMBL" id="MBC8362649.1"/>
    </source>
</evidence>
<evidence type="ECO:0000313" key="5">
    <source>
        <dbReference type="Proteomes" id="UP000603434"/>
    </source>
</evidence>
<accession>A0A8J6TN56</accession>
<dbReference type="InterPro" id="IPR029753">
    <property type="entry name" value="D-isomer_DH_CS"/>
</dbReference>
<reference evidence="4 5" key="1">
    <citation type="submission" date="2020-08" db="EMBL/GenBank/DDBJ databases">
        <title>Bridging the membrane lipid divide: bacteria of the FCB group superphylum have the potential to synthesize archaeal ether lipids.</title>
        <authorList>
            <person name="Villanueva L."/>
            <person name="Von Meijenfeldt F.A.B."/>
            <person name="Westbye A.B."/>
            <person name="Yadav S."/>
            <person name="Hopmans E.C."/>
            <person name="Dutilh B.E."/>
            <person name="Sinninghe Damste J.S."/>
        </authorList>
    </citation>
    <scope>NUCLEOTIDE SEQUENCE [LARGE SCALE GENOMIC DNA]</scope>
    <source>
        <strain evidence="4">NIOZ-UU30</strain>
    </source>
</reference>
<feature type="domain" description="D-isomer specific 2-hydroxyacid dehydrogenase NAD-binding" evidence="3">
    <location>
        <begin position="1"/>
        <end position="61"/>
    </location>
</feature>
<dbReference type="Pfam" id="PF02826">
    <property type="entry name" value="2-Hacid_dh_C"/>
    <property type="match status" value="1"/>
</dbReference>
<dbReference type="InterPro" id="IPR006140">
    <property type="entry name" value="D-isomer_DH_NAD-bd"/>
</dbReference>
<evidence type="ECO:0000259" key="3">
    <source>
        <dbReference type="Pfam" id="PF02826"/>
    </source>
</evidence>
<protein>
    <recommendedName>
        <fullName evidence="3">D-isomer specific 2-hydroxyacid dehydrogenase NAD-binding domain-containing protein</fullName>
    </recommendedName>
</protein>
<dbReference type="PANTHER" id="PTHR10996">
    <property type="entry name" value="2-HYDROXYACID DEHYDROGENASE-RELATED"/>
    <property type="match status" value="1"/>
</dbReference>
<dbReference type="InterPro" id="IPR050223">
    <property type="entry name" value="D-isomer_2-hydroxyacid_DH"/>
</dbReference>
<dbReference type="Proteomes" id="UP000603434">
    <property type="component" value="Unassembled WGS sequence"/>
</dbReference>
<dbReference type="PROSITE" id="PS00671">
    <property type="entry name" value="D_2_HYDROXYACID_DH_3"/>
    <property type="match status" value="1"/>
</dbReference>
<dbReference type="PANTHER" id="PTHR10996:SF178">
    <property type="entry name" value="2-HYDROXYACID DEHYDROGENASE YGL185C-RELATED"/>
    <property type="match status" value="1"/>
</dbReference>
<proteinExistence type="predicted"/>
<organism evidence="4 5">
    <name type="scientific">Candidatus Desulfatibia profunda</name>
    <dbReference type="NCBI Taxonomy" id="2841695"/>
    <lineage>
        <taxon>Bacteria</taxon>
        <taxon>Pseudomonadati</taxon>
        <taxon>Thermodesulfobacteriota</taxon>
        <taxon>Desulfobacteria</taxon>
        <taxon>Desulfobacterales</taxon>
        <taxon>Desulfobacterales incertae sedis</taxon>
        <taxon>Candidatus Desulfatibia</taxon>
    </lineage>
</organism>
<dbReference type="SUPFAM" id="SSF51735">
    <property type="entry name" value="NAD(P)-binding Rossmann-fold domains"/>
    <property type="match status" value="1"/>
</dbReference>
<keyword evidence="1" id="KW-0560">Oxidoreductase</keyword>
<dbReference type="Gene3D" id="3.40.50.720">
    <property type="entry name" value="NAD(P)-binding Rossmann-like Domain"/>
    <property type="match status" value="2"/>
</dbReference>
<dbReference type="AlphaFoldDB" id="A0A8J6TN56"/>
<dbReference type="GO" id="GO:0016618">
    <property type="term" value="F:hydroxypyruvate reductase [NAD(P)H] activity"/>
    <property type="evidence" value="ECO:0007669"/>
    <property type="project" value="TreeGrafter"/>
</dbReference>
<evidence type="ECO:0000256" key="2">
    <source>
        <dbReference type="ARBA" id="ARBA00023027"/>
    </source>
</evidence>
<dbReference type="GO" id="GO:0030267">
    <property type="term" value="F:glyoxylate reductase (NADPH) activity"/>
    <property type="evidence" value="ECO:0007669"/>
    <property type="project" value="TreeGrafter"/>
</dbReference>
<keyword evidence="2" id="KW-0520">NAD</keyword>
<dbReference type="GO" id="GO:0005829">
    <property type="term" value="C:cytosol"/>
    <property type="evidence" value="ECO:0007669"/>
    <property type="project" value="TreeGrafter"/>
</dbReference>